<sequence length="377" mass="43806">MPIYEYTESERKAAEEHIESYFGRAEAVLHEILATQIQVDIYLIPPVKGREYYTLVTLGMGAYPMNVPEDLAGHGLERAELMITLPPDWKVRERDETWDWPIRLLGGLACLPMETDSWLGWGHTMDNEVPFAENTELSAAMLIEAQALEGSEIILLPTGELVNFYQILPLYPEELEEKLTYGADNLLAGMAEMDHVVSIDRPRASFTEADYEKVYEKLVMDDMRWHLESIRQKCLPVEEITACNHLAIYLRWCVEHHLMSENFLEQYGKKMAAAKTADGFMDLRPLVQQELCGVLLLTYFNEEGMAFARHYYIGEEEPCFPEDVDGHAMACFGRERYESDEFQDEAYLFVPFDEAYYQSMAEIIEKRWEKWREREGR</sequence>
<organism evidence="3 4">
    <name type="scientific">Anaerotignum lactatifermentans</name>
    <dbReference type="NCBI Taxonomy" id="160404"/>
    <lineage>
        <taxon>Bacteria</taxon>
        <taxon>Bacillati</taxon>
        <taxon>Bacillota</taxon>
        <taxon>Clostridia</taxon>
        <taxon>Lachnospirales</taxon>
        <taxon>Anaerotignaceae</taxon>
        <taxon>Anaerotignum</taxon>
    </lineage>
</organism>
<gene>
    <name evidence="3" type="ORF">H9X83_02335</name>
</gene>
<keyword evidence="4" id="KW-1185">Reference proteome</keyword>
<dbReference type="InterPro" id="IPR037181">
    <property type="entry name" value="SUFU_N"/>
</dbReference>
<dbReference type="Pfam" id="PF25191">
    <property type="entry name" value="DUF7832"/>
    <property type="match status" value="1"/>
</dbReference>
<reference evidence="3 4" key="1">
    <citation type="journal article" date="2021" name="Sci. Rep.">
        <title>The distribution of antibiotic resistance genes in chicken gut microbiota commensals.</title>
        <authorList>
            <person name="Juricova H."/>
            <person name="Matiasovicova J."/>
            <person name="Kubasova T."/>
            <person name="Cejkova D."/>
            <person name="Rychlik I."/>
        </authorList>
    </citation>
    <scope>NUCLEOTIDE SEQUENCE [LARGE SCALE GENOMIC DNA]</scope>
    <source>
        <strain evidence="3 4">An431b</strain>
    </source>
</reference>
<proteinExistence type="predicted"/>
<dbReference type="SUPFAM" id="SSF103359">
    <property type="entry name" value="Suppressor of Fused, N-terminal domain"/>
    <property type="match status" value="1"/>
</dbReference>
<dbReference type="InterPro" id="IPR057154">
    <property type="entry name" value="DUF7832"/>
</dbReference>
<name>A0ABS2G8W2_9FIRM</name>
<dbReference type="InterPro" id="IPR020941">
    <property type="entry name" value="SUFU-like_domain"/>
</dbReference>
<comment type="caution">
    <text evidence="3">The sequence shown here is derived from an EMBL/GenBank/DDBJ whole genome shotgun (WGS) entry which is preliminary data.</text>
</comment>
<protein>
    <submittedName>
        <fullName evidence="3">Suppressor of fused domain protein</fullName>
    </submittedName>
</protein>
<accession>A0ABS2G8W2</accession>
<feature type="domain" description="DUF7832" evidence="2">
    <location>
        <begin position="219"/>
        <end position="335"/>
    </location>
</feature>
<evidence type="ECO:0000259" key="1">
    <source>
        <dbReference type="Pfam" id="PF05076"/>
    </source>
</evidence>
<dbReference type="EMBL" id="JACSNV010000002">
    <property type="protein sequence ID" value="MBM6876998.1"/>
    <property type="molecule type" value="Genomic_DNA"/>
</dbReference>
<dbReference type="Proteomes" id="UP000729290">
    <property type="component" value="Unassembled WGS sequence"/>
</dbReference>
<dbReference type="Pfam" id="PF05076">
    <property type="entry name" value="SUFU"/>
    <property type="match status" value="1"/>
</dbReference>
<evidence type="ECO:0000313" key="4">
    <source>
        <dbReference type="Proteomes" id="UP000729290"/>
    </source>
</evidence>
<feature type="domain" description="Suppressor of fused-like" evidence="1">
    <location>
        <begin position="37"/>
        <end position="201"/>
    </location>
</feature>
<evidence type="ECO:0000259" key="2">
    <source>
        <dbReference type="Pfam" id="PF25191"/>
    </source>
</evidence>
<evidence type="ECO:0000313" key="3">
    <source>
        <dbReference type="EMBL" id="MBM6876998.1"/>
    </source>
</evidence>
<dbReference type="RefSeq" id="WP_205133190.1">
    <property type="nucleotide sequence ID" value="NZ_JACSNT010000004.1"/>
</dbReference>